<evidence type="ECO:0000313" key="2">
    <source>
        <dbReference type="Proteomes" id="UP000516421"/>
    </source>
</evidence>
<proteinExistence type="predicted"/>
<dbReference type="RefSeq" id="WP_068171307.1">
    <property type="nucleotide sequence ID" value="NZ_BAAAHX010000004.1"/>
</dbReference>
<dbReference type="Proteomes" id="UP000516421">
    <property type="component" value="Chromosome"/>
</dbReference>
<dbReference type="KEGG" id="rama:IDM48_04045"/>
<protein>
    <submittedName>
        <fullName evidence="1">Uncharacterized protein</fullName>
    </submittedName>
</protein>
<accession>A0A7H2BLN5</accession>
<gene>
    <name evidence="1" type="ORF">IDM48_04045</name>
</gene>
<sequence>MNVSDENVPMFSANYTLDPFVDYMVDELHPYYGFREKFSSELIQRYEHWCSFFLDNFTEENHGFYNQDQRAWFDREYIQLANEFRQLGLVFRLDLWW</sequence>
<keyword evidence="2" id="KW-1185">Reference proteome</keyword>
<dbReference type="AlphaFoldDB" id="A0A7H2BLN5"/>
<evidence type="ECO:0000313" key="1">
    <source>
        <dbReference type="EMBL" id="QNV40581.1"/>
    </source>
</evidence>
<organism evidence="1 2">
    <name type="scientific">Rothia amarae</name>
    <dbReference type="NCBI Taxonomy" id="169480"/>
    <lineage>
        <taxon>Bacteria</taxon>
        <taxon>Bacillati</taxon>
        <taxon>Actinomycetota</taxon>
        <taxon>Actinomycetes</taxon>
        <taxon>Micrococcales</taxon>
        <taxon>Micrococcaceae</taxon>
        <taxon>Rothia</taxon>
    </lineage>
</organism>
<dbReference type="EMBL" id="CP061538">
    <property type="protein sequence ID" value="QNV40581.1"/>
    <property type="molecule type" value="Genomic_DNA"/>
</dbReference>
<reference evidence="1 2" key="1">
    <citation type="submission" date="2020-09" db="EMBL/GenBank/DDBJ databases">
        <title>Investigation of environmental microbe.</title>
        <authorList>
            <person name="Ou Y."/>
            <person name="Kang Q."/>
        </authorList>
    </citation>
    <scope>NUCLEOTIDE SEQUENCE [LARGE SCALE GENOMIC DNA]</scope>
    <source>
        <strain evidence="1 2">KJZ-9</strain>
    </source>
</reference>
<name>A0A7H2BLN5_9MICC</name>